<gene>
    <name evidence="3" type="ORF">SNE35_16685</name>
</gene>
<dbReference type="EMBL" id="JAXCLA010000005">
    <property type="protein sequence ID" value="MDY0746157.1"/>
    <property type="molecule type" value="Genomic_DNA"/>
</dbReference>
<keyword evidence="1" id="KW-0732">Signal</keyword>
<feature type="domain" description="Ice-binding protein C-terminal" evidence="2">
    <location>
        <begin position="141"/>
        <end position="166"/>
    </location>
</feature>
<dbReference type="Proteomes" id="UP001285263">
    <property type="component" value="Unassembled WGS sequence"/>
</dbReference>
<reference evidence="3 4" key="1">
    <citation type="submission" date="2023-11" db="EMBL/GenBank/DDBJ databases">
        <title>Paucibacter sp. nov., isolated from fresh soil in Korea.</title>
        <authorList>
            <person name="Le N.T.T."/>
        </authorList>
    </citation>
    <scope>NUCLEOTIDE SEQUENCE [LARGE SCALE GENOMIC DNA]</scope>
    <source>
        <strain evidence="3 4">R3-3</strain>
    </source>
</reference>
<organism evidence="3 4">
    <name type="scientific">Roseateles agri</name>
    <dbReference type="NCBI Taxonomy" id="3098619"/>
    <lineage>
        <taxon>Bacteria</taxon>
        <taxon>Pseudomonadati</taxon>
        <taxon>Pseudomonadota</taxon>
        <taxon>Betaproteobacteria</taxon>
        <taxon>Burkholderiales</taxon>
        <taxon>Sphaerotilaceae</taxon>
        <taxon>Roseateles</taxon>
    </lineage>
</organism>
<evidence type="ECO:0000259" key="2">
    <source>
        <dbReference type="Pfam" id="PF07589"/>
    </source>
</evidence>
<comment type="caution">
    <text evidence="3">The sequence shown here is derived from an EMBL/GenBank/DDBJ whole genome shotgun (WGS) entry which is preliminary data.</text>
</comment>
<dbReference type="InterPro" id="IPR013424">
    <property type="entry name" value="Ice-binding_C"/>
</dbReference>
<protein>
    <submittedName>
        <fullName evidence="3">PEP-CTERM sorting domain-containing protein</fullName>
    </submittedName>
</protein>
<dbReference type="NCBIfam" id="TIGR02595">
    <property type="entry name" value="PEP_CTERM"/>
    <property type="match status" value="1"/>
</dbReference>
<sequence>MVFNGTLTRIAACCAMALAANAADAAQYQFTVTGDYSASWQMNSTVVPDISEEGGGFVMWDVTGDFSGAVDTIADLTFYHADIGGGMQIYDYMGDNTLLLTDGPQLYSGSEDQPTFLLGTFAMTEFGGSGQYTLTVSEVSAVPEPATYAMLLGGLGLVGTLAARRRKS</sequence>
<keyword evidence="4" id="KW-1185">Reference proteome</keyword>
<feature type="signal peptide" evidence="1">
    <location>
        <begin position="1"/>
        <end position="25"/>
    </location>
</feature>
<evidence type="ECO:0000256" key="1">
    <source>
        <dbReference type="SAM" id="SignalP"/>
    </source>
</evidence>
<dbReference type="RefSeq" id="WP_320424055.1">
    <property type="nucleotide sequence ID" value="NZ_JAXCLA010000005.1"/>
</dbReference>
<name>A0ABU5DM30_9BURK</name>
<proteinExistence type="predicted"/>
<evidence type="ECO:0000313" key="4">
    <source>
        <dbReference type="Proteomes" id="UP001285263"/>
    </source>
</evidence>
<feature type="chain" id="PRO_5046708317" evidence="1">
    <location>
        <begin position="26"/>
        <end position="168"/>
    </location>
</feature>
<dbReference type="Pfam" id="PF07589">
    <property type="entry name" value="PEP-CTERM"/>
    <property type="match status" value="1"/>
</dbReference>
<evidence type="ECO:0000313" key="3">
    <source>
        <dbReference type="EMBL" id="MDY0746157.1"/>
    </source>
</evidence>
<accession>A0ABU5DM30</accession>